<organism evidence="1 2">
    <name type="scientific">Candidatus Magnetaquiglobus chichijimensis</name>
    <dbReference type="NCBI Taxonomy" id="3141448"/>
    <lineage>
        <taxon>Bacteria</taxon>
        <taxon>Pseudomonadati</taxon>
        <taxon>Pseudomonadota</taxon>
        <taxon>Magnetococcia</taxon>
        <taxon>Magnetococcales</taxon>
        <taxon>Candidatus Magnetaquicoccaceae</taxon>
        <taxon>Candidatus Magnetaquiglobus</taxon>
    </lineage>
</organism>
<dbReference type="Proteomes" id="UP001628193">
    <property type="component" value="Unassembled WGS sequence"/>
</dbReference>
<gene>
    <name evidence="1" type="ORF">SIID45300_02834</name>
</gene>
<accession>A0ABQ0CC62</accession>
<dbReference type="SUPFAM" id="SSF53335">
    <property type="entry name" value="S-adenosyl-L-methionine-dependent methyltransferases"/>
    <property type="match status" value="1"/>
</dbReference>
<comment type="caution">
    <text evidence="1">The sequence shown here is derived from an EMBL/GenBank/DDBJ whole genome shotgun (WGS) entry which is preliminary data.</text>
</comment>
<dbReference type="InterPro" id="IPR029063">
    <property type="entry name" value="SAM-dependent_MTases_sf"/>
</dbReference>
<dbReference type="RefSeq" id="WP_420906207.1">
    <property type="nucleotide sequence ID" value="NZ_BAAFGK010000005.1"/>
</dbReference>
<dbReference type="Gene3D" id="3.40.50.150">
    <property type="entry name" value="Vaccinia Virus protein VP39"/>
    <property type="match status" value="1"/>
</dbReference>
<keyword evidence="2" id="KW-1185">Reference proteome</keyword>
<dbReference type="Pfam" id="PF13489">
    <property type="entry name" value="Methyltransf_23"/>
    <property type="match status" value="1"/>
</dbReference>
<name>A0ABQ0CC62_9PROT</name>
<dbReference type="CDD" id="cd02440">
    <property type="entry name" value="AdoMet_MTases"/>
    <property type="match status" value="1"/>
</dbReference>
<dbReference type="PANTHER" id="PTHR43861">
    <property type="entry name" value="TRANS-ACONITATE 2-METHYLTRANSFERASE-RELATED"/>
    <property type="match status" value="1"/>
</dbReference>
<dbReference type="EMBL" id="BAAFGK010000005">
    <property type="protein sequence ID" value="GAB0058485.1"/>
    <property type="molecule type" value="Genomic_DNA"/>
</dbReference>
<reference evidence="1 2" key="1">
    <citation type="submission" date="2024-05" db="EMBL/GenBank/DDBJ databases">
        <authorList>
            <consortium name="Candidatus Magnetaquicoccaceae bacterium FCR-1 genome sequencing consortium"/>
            <person name="Shimoshige H."/>
            <person name="Shimamura S."/>
            <person name="Taoka A."/>
            <person name="Kobayashi H."/>
            <person name="Maekawa T."/>
        </authorList>
    </citation>
    <scope>NUCLEOTIDE SEQUENCE [LARGE SCALE GENOMIC DNA]</scope>
    <source>
        <strain evidence="1 2">FCR-1</strain>
    </source>
</reference>
<sequence length="234" mass="25875">MTVIASSATYSSAVAEATTYARWILDTFRPHLQGPILEIGLGHGGFVPDLAAIGDYIGLDIDPEAVAEAARTYPGLRFVSADIADRDSLAGVGRVRSILCCNVLEHVPDDRQAVTHLLELLQPGGHLLIQVPAHTFLYNDLDRLAHHQRRYGRNDLLALFSEQPAEVIRVDFFNPVGFFGWGLNNFIAHDDLDGAGCNAQIRFFVRYLLPISRLLTPLTRGLFGQSLMLVVRKR</sequence>
<proteinExistence type="predicted"/>
<evidence type="ECO:0000313" key="1">
    <source>
        <dbReference type="EMBL" id="GAB0058485.1"/>
    </source>
</evidence>
<protein>
    <submittedName>
        <fullName evidence="1">Uncharacterized protein</fullName>
    </submittedName>
</protein>
<reference evidence="1 2" key="2">
    <citation type="submission" date="2024-09" db="EMBL/GenBank/DDBJ databases">
        <title>Draft genome sequence of Candidatus Magnetaquicoccaceae bacterium FCR-1.</title>
        <authorList>
            <person name="Shimoshige H."/>
            <person name="Shimamura S."/>
            <person name="Taoka A."/>
            <person name="Kobayashi H."/>
            <person name="Maekawa T."/>
        </authorList>
    </citation>
    <scope>NUCLEOTIDE SEQUENCE [LARGE SCALE GENOMIC DNA]</scope>
    <source>
        <strain evidence="1 2">FCR-1</strain>
    </source>
</reference>
<evidence type="ECO:0000313" key="2">
    <source>
        <dbReference type="Proteomes" id="UP001628193"/>
    </source>
</evidence>